<comment type="caution">
    <text evidence="9">The sequence shown here is derived from an EMBL/GenBank/DDBJ whole genome shotgun (WGS) entry which is preliminary data.</text>
</comment>
<dbReference type="SUPFAM" id="SSF55031">
    <property type="entry name" value="Bacterial exopeptidase dimerisation domain"/>
    <property type="match status" value="1"/>
</dbReference>
<dbReference type="Gene3D" id="3.40.630.10">
    <property type="entry name" value="Zn peptidases"/>
    <property type="match status" value="1"/>
</dbReference>
<dbReference type="InterPro" id="IPR036264">
    <property type="entry name" value="Bact_exopeptidase_dim_dom"/>
</dbReference>
<dbReference type="Pfam" id="PF01546">
    <property type="entry name" value="Peptidase_M20"/>
    <property type="match status" value="1"/>
</dbReference>
<reference evidence="9" key="2">
    <citation type="submission" date="2021-09" db="EMBL/GenBank/DDBJ databases">
        <authorList>
            <person name="Gilroy R."/>
        </authorList>
    </citation>
    <scope>NUCLEOTIDE SEQUENCE</scope>
    <source>
        <strain evidence="9">ChiBcec21-2208</strain>
    </source>
</reference>
<dbReference type="GO" id="GO:0008270">
    <property type="term" value="F:zinc ion binding"/>
    <property type="evidence" value="ECO:0007669"/>
    <property type="project" value="InterPro"/>
</dbReference>
<dbReference type="Gene3D" id="3.30.70.360">
    <property type="match status" value="2"/>
</dbReference>
<keyword evidence="7 9" id="KW-0224">Dipeptidase</keyword>
<evidence type="ECO:0000256" key="2">
    <source>
        <dbReference type="ARBA" id="ARBA00006247"/>
    </source>
</evidence>
<reference evidence="9" key="1">
    <citation type="journal article" date="2021" name="PeerJ">
        <title>Extensive microbial diversity within the chicken gut microbiome revealed by metagenomics and culture.</title>
        <authorList>
            <person name="Gilroy R."/>
            <person name="Ravi A."/>
            <person name="Getino M."/>
            <person name="Pursley I."/>
            <person name="Horton D.L."/>
            <person name="Alikhan N.F."/>
            <person name="Baker D."/>
            <person name="Gharbi K."/>
            <person name="Hall N."/>
            <person name="Watson M."/>
            <person name="Adriaenssens E.M."/>
            <person name="Foster-Nyarko E."/>
            <person name="Jarju S."/>
            <person name="Secka A."/>
            <person name="Antonio M."/>
            <person name="Oren A."/>
            <person name="Chaudhuri R.R."/>
            <person name="La Ragione R."/>
            <person name="Hildebrand F."/>
            <person name="Pallen M.J."/>
        </authorList>
    </citation>
    <scope>NUCLEOTIDE SEQUENCE</scope>
    <source>
        <strain evidence="9">ChiBcec21-2208</strain>
    </source>
</reference>
<dbReference type="GO" id="GO:0006526">
    <property type="term" value="P:L-arginine biosynthetic process"/>
    <property type="evidence" value="ECO:0007669"/>
    <property type="project" value="TreeGrafter"/>
</dbReference>
<evidence type="ECO:0000256" key="5">
    <source>
        <dbReference type="ARBA" id="ARBA00022801"/>
    </source>
</evidence>
<keyword evidence="5 9" id="KW-0378">Hydrolase</keyword>
<dbReference type="SUPFAM" id="SSF53187">
    <property type="entry name" value="Zn-dependent exopeptidases"/>
    <property type="match status" value="1"/>
</dbReference>
<gene>
    <name evidence="9" type="ORF">K8V20_08340</name>
</gene>
<keyword evidence="3" id="KW-0645">Protease</keyword>
<dbReference type="Proteomes" id="UP000782880">
    <property type="component" value="Unassembled WGS sequence"/>
</dbReference>
<accession>A0A921LR46</accession>
<dbReference type="GO" id="GO:0008237">
    <property type="term" value="F:metallopeptidase activity"/>
    <property type="evidence" value="ECO:0007669"/>
    <property type="project" value="UniProtKB-KW"/>
</dbReference>
<protein>
    <submittedName>
        <fullName evidence="9">Sapep family Mn(2+)-dependent dipeptidase</fullName>
        <ecNumber evidence="9">3.4.13.-</ecNumber>
    </submittedName>
</protein>
<dbReference type="GO" id="GO:0006508">
    <property type="term" value="P:proteolysis"/>
    <property type="evidence" value="ECO:0007669"/>
    <property type="project" value="UniProtKB-KW"/>
</dbReference>
<organism evidence="9 10">
    <name type="scientific">Subdoligranulum variabile</name>
    <dbReference type="NCBI Taxonomy" id="214851"/>
    <lineage>
        <taxon>Bacteria</taxon>
        <taxon>Bacillati</taxon>
        <taxon>Bacillota</taxon>
        <taxon>Clostridia</taxon>
        <taxon>Eubacteriales</taxon>
        <taxon>Oscillospiraceae</taxon>
        <taxon>Subdoligranulum</taxon>
    </lineage>
</organism>
<dbReference type="EC" id="3.4.13.-" evidence="9"/>
<keyword evidence="6" id="KW-0862">Zinc</keyword>
<dbReference type="InterPro" id="IPR002933">
    <property type="entry name" value="Peptidase_M20"/>
</dbReference>
<dbReference type="NCBIfam" id="TIGR01887">
    <property type="entry name" value="dipeptidaselike"/>
    <property type="match status" value="1"/>
</dbReference>
<sequence length="465" mass="49816">MNDPRWASIDAFAEQNRENILRDIARLVAVPSVEGTPEPGAPFGAGPKAALDKALEIAAELGLQTCNAEGYIGWAETDTIAEGQKYLATITHTDVVPEGNGWDADPYTVRVRDGWILGRGVADDKGPSILCLYALKYLKDSGVELKYPVRALLGTNEETNMHDVDYYAEHYPMPAFCFTPDAEFPVCNGEKGGFNGEIVSPVLNDGVILSFAGGVARNAVPDRASCTVRVAPDRIKVIEGVTVEAGENGTTVLHGWGKSGHAAMPAGTVNAIGLLVDCLLQSGVCTAQEQAYLQVLHTLHAATDGSTLGIAADDGLFDPLTIIGGTIEMKDGVIRQSFDCRYPTNTDPEKMTAALEKVCGTAAHLENLTSRVPFYIAADSPAIQTLINTYNDVTGENKTPFTMGGGTYARHFPYAVSFGPEHTDLEIPEFAGPMHGANEGAPFEKLMEALKIYILALLRLQEIDL</sequence>
<evidence type="ECO:0000256" key="3">
    <source>
        <dbReference type="ARBA" id="ARBA00022670"/>
    </source>
</evidence>
<evidence type="ECO:0000256" key="1">
    <source>
        <dbReference type="ARBA" id="ARBA00001947"/>
    </source>
</evidence>
<comment type="similarity">
    <text evidence="2">Belongs to the peptidase M20A family.</text>
</comment>
<evidence type="ECO:0000256" key="6">
    <source>
        <dbReference type="ARBA" id="ARBA00022833"/>
    </source>
</evidence>
<evidence type="ECO:0000313" key="9">
    <source>
        <dbReference type="EMBL" id="HJG28633.1"/>
    </source>
</evidence>
<dbReference type="PANTHER" id="PTHR43808:SF31">
    <property type="entry name" value="N-ACETYL-L-CITRULLINE DEACETYLASE"/>
    <property type="match status" value="1"/>
</dbReference>
<dbReference type="GO" id="GO:0016805">
    <property type="term" value="F:dipeptidase activity"/>
    <property type="evidence" value="ECO:0007669"/>
    <property type="project" value="UniProtKB-KW"/>
</dbReference>
<evidence type="ECO:0000313" key="10">
    <source>
        <dbReference type="Proteomes" id="UP000782880"/>
    </source>
</evidence>
<comment type="cofactor">
    <cofactor evidence="1">
        <name>Zn(2+)</name>
        <dbReference type="ChEBI" id="CHEBI:29105"/>
    </cofactor>
</comment>
<evidence type="ECO:0000256" key="7">
    <source>
        <dbReference type="ARBA" id="ARBA00022997"/>
    </source>
</evidence>
<dbReference type="PANTHER" id="PTHR43808">
    <property type="entry name" value="ACETYLORNITHINE DEACETYLASE"/>
    <property type="match status" value="1"/>
</dbReference>
<dbReference type="InterPro" id="IPR010964">
    <property type="entry name" value="M20A_pepV-rel"/>
</dbReference>
<dbReference type="EMBL" id="DYVE01000218">
    <property type="protein sequence ID" value="HJG28633.1"/>
    <property type="molecule type" value="Genomic_DNA"/>
</dbReference>
<dbReference type="GO" id="GO:0008777">
    <property type="term" value="F:acetylornithine deacetylase activity"/>
    <property type="evidence" value="ECO:0007669"/>
    <property type="project" value="TreeGrafter"/>
</dbReference>
<dbReference type="AlphaFoldDB" id="A0A921LR46"/>
<evidence type="ECO:0000256" key="4">
    <source>
        <dbReference type="ARBA" id="ARBA00022723"/>
    </source>
</evidence>
<proteinExistence type="inferred from homology"/>
<dbReference type="InterPro" id="IPR050072">
    <property type="entry name" value="Peptidase_M20A"/>
</dbReference>
<keyword evidence="8" id="KW-0482">Metalloprotease</keyword>
<evidence type="ECO:0000256" key="8">
    <source>
        <dbReference type="ARBA" id="ARBA00023049"/>
    </source>
</evidence>
<name>A0A921LR46_9FIRM</name>
<keyword evidence="4" id="KW-0479">Metal-binding</keyword>